<sequence>MRSPASLVSWLAYTMYLAPVHLEASLARDLFGIMASNTVVLFRRRMAISLDDAGCSCCASTRWLPRFDGLVPANMMIGETCGRLSDRNKLSSTLLRSLLGRQRGHPCPTAKTIILVSQ</sequence>
<evidence type="ECO:0000313" key="1">
    <source>
        <dbReference type="EMBL" id="PSR75743.1"/>
    </source>
</evidence>
<keyword evidence="2" id="KW-1185">Reference proteome</keyword>
<proteinExistence type="predicted"/>
<organism evidence="1 2">
    <name type="scientific">Coniella lustricola</name>
    <dbReference type="NCBI Taxonomy" id="2025994"/>
    <lineage>
        <taxon>Eukaryota</taxon>
        <taxon>Fungi</taxon>
        <taxon>Dikarya</taxon>
        <taxon>Ascomycota</taxon>
        <taxon>Pezizomycotina</taxon>
        <taxon>Sordariomycetes</taxon>
        <taxon>Sordariomycetidae</taxon>
        <taxon>Diaporthales</taxon>
        <taxon>Schizoparmaceae</taxon>
        <taxon>Coniella</taxon>
    </lineage>
</organism>
<protein>
    <submittedName>
        <fullName evidence="1">Uncharacterized protein</fullName>
    </submittedName>
</protein>
<reference evidence="1 2" key="1">
    <citation type="journal article" date="2018" name="Mycol. Prog.">
        <title>Coniella lustricola, a new species from submerged detritus.</title>
        <authorList>
            <person name="Raudabaugh D.B."/>
            <person name="Iturriaga T."/>
            <person name="Carver A."/>
            <person name="Mondo S."/>
            <person name="Pangilinan J."/>
            <person name="Lipzen A."/>
            <person name="He G."/>
            <person name="Amirebrahimi M."/>
            <person name="Grigoriev I.V."/>
            <person name="Miller A.N."/>
        </authorList>
    </citation>
    <scope>NUCLEOTIDE SEQUENCE [LARGE SCALE GENOMIC DNA]</scope>
    <source>
        <strain evidence="1 2">B22-T-1</strain>
    </source>
</reference>
<accession>A0A2T2ZT42</accession>
<dbReference type="EMBL" id="KZ678747">
    <property type="protein sequence ID" value="PSR75743.1"/>
    <property type="molecule type" value="Genomic_DNA"/>
</dbReference>
<gene>
    <name evidence="1" type="ORF">BD289DRAFT_185409</name>
</gene>
<dbReference type="AlphaFoldDB" id="A0A2T2ZT42"/>
<dbReference type="Proteomes" id="UP000241462">
    <property type="component" value="Unassembled WGS sequence"/>
</dbReference>
<evidence type="ECO:0000313" key="2">
    <source>
        <dbReference type="Proteomes" id="UP000241462"/>
    </source>
</evidence>
<name>A0A2T2ZT42_9PEZI</name>
<dbReference type="InParanoid" id="A0A2T2ZT42"/>